<feature type="chain" id="PRO_5031008551" evidence="2">
    <location>
        <begin position="19"/>
        <end position="315"/>
    </location>
</feature>
<accession>A0A7R9AVE9</accession>
<sequence length="315" mass="34808">MRWTCDLLILMLVCHGMGDEQNAPSDSESGATFLHTVIDQLHNERQKPSTHGEMMFITDRETEPKSVEEMKIMGPTPIPEETLPPPPPPLSKGELEALYQAAVNKGTTLDLASLFKDTSITQDLQGLQSLAAPAQAGHETLKDSTNANTPGYYYYFYPINSFNKGEEKNNNKENVAFATNQVPSVKPQFAEMVPTAMMLLEGGTNDRTVEPLFVAMAGFIGMALMFVFSVLFLPKFGTLRSRGITALKNVPDELSALTKLVLEAIDGKDCSERIVCLKAVITHRDRIVKGYRHIREIALDQWFPTFCDPSPLPGG</sequence>
<keyword evidence="2" id="KW-0732">Signal</keyword>
<organism evidence="3">
    <name type="scientific">Timema shepardi</name>
    <name type="common">Walking stick</name>
    <dbReference type="NCBI Taxonomy" id="629360"/>
    <lineage>
        <taxon>Eukaryota</taxon>
        <taxon>Metazoa</taxon>
        <taxon>Ecdysozoa</taxon>
        <taxon>Arthropoda</taxon>
        <taxon>Hexapoda</taxon>
        <taxon>Insecta</taxon>
        <taxon>Pterygota</taxon>
        <taxon>Neoptera</taxon>
        <taxon>Polyneoptera</taxon>
        <taxon>Phasmatodea</taxon>
        <taxon>Timematodea</taxon>
        <taxon>Timematoidea</taxon>
        <taxon>Timematidae</taxon>
        <taxon>Timema</taxon>
    </lineage>
</organism>
<evidence type="ECO:0000256" key="2">
    <source>
        <dbReference type="SAM" id="SignalP"/>
    </source>
</evidence>
<reference evidence="3" key="1">
    <citation type="submission" date="2020-11" db="EMBL/GenBank/DDBJ databases">
        <authorList>
            <person name="Tran Van P."/>
        </authorList>
    </citation>
    <scope>NUCLEOTIDE SEQUENCE</scope>
</reference>
<gene>
    <name evidence="3" type="ORF">TSIB3V08_LOCUS5462</name>
</gene>
<keyword evidence="1" id="KW-0812">Transmembrane</keyword>
<keyword evidence="1" id="KW-1133">Transmembrane helix</keyword>
<dbReference type="EMBL" id="OC002133">
    <property type="protein sequence ID" value="CAD7261321.1"/>
    <property type="molecule type" value="Genomic_DNA"/>
</dbReference>
<protein>
    <submittedName>
        <fullName evidence="3">Uncharacterized protein</fullName>
    </submittedName>
</protein>
<evidence type="ECO:0000313" key="3">
    <source>
        <dbReference type="EMBL" id="CAD7261321.1"/>
    </source>
</evidence>
<dbReference type="AlphaFoldDB" id="A0A7R9AVE9"/>
<name>A0A7R9AVE9_TIMSH</name>
<keyword evidence="1" id="KW-0472">Membrane</keyword>
<evidence type="ECO:0000256" key="1">
    <source>
        <dbReference type="SAM" id="Phobius"/>
    </source>
</evidence>
<feature type="transmembrane region" description="Helical" evidence="1">
    <location>
        <begin position="212"/>
        <end position="233"/>
    </location>
</feature>
<feature type="signal peptide" evidence="2">
    <location>
        <begin position="1"/>
        <end position="18"/>
    </location>
</feature>
<proteinExistence type="predicted"/>